<feature type="transmembrane region" description="Helical" evidence="12">
    <location>
        <begin position="288"/>
        <end position="312"/>
    </location>
</feature>
<dbReference type="PROSITE" id="PS50259">
    <property type="entry name" value="G_PROTEIN_RECEP_F3_4"/>
    <property type="match status" value="1"/>
</dbReference>
<dbReference type="InterPro" id="IPR000068">
    <property type="entry name" value="GPCR_3_Ca_sens_rcpt-rel"/>
</dbReference>
<evidence type="ECO:0000256" key="6">
    <source>
        <dbReference type="ARBA" id="ARBA00022989"/>
    </source>
</evidence>
<dbReference type="PRINTS" id="PR00248">
    <property type="entry name" value="GPCRMGR"/>
</dbReference>
<dbReference type="Pfam" id="PF00003">
    <property type="entry name" value="7tm_3"/>
    <property type="match status" value="1"/>
</dbReference>
<feature type="domain" description="G-protein coupled receptors family 3 profile" evidence="13">
    <location>
        <begin position="218"/>
        <end position="482"/>
    </location>
</feature>
<keyword evidence="11" id="KW-0807">Transducer</keyword>
<organism evidence="14 15">
    <name type="scientific">Varanus komodoensis</name>
    <name type="common">Komodo dragon</name>
    <dbReference type="NCBI Taxonomy" id="61221"/>
    <lineage>
        <taxon>Eukaryota</taxon>
        <taxon>Metazoa</taxon>
        <taxon>Chordata</taxon>
        <taxon>Craniata</taxon>
        <taxon>Vertebrata</taxon>
        <taxon>Euteleostomi</taxon>
        <taxon>Lepidosauria</taxon>
        <taxon>Squamata</taxon>
        <taxon>Bifurcata</taxon>
        <taxon>Unidentata</taxon>
        <taxon>Episquamata</taxon>
        <taxon>Toxicofera</taxon>
        <taxon>Anguimorpha</taxon>
        <taxon>Paleoanguimorpha</taxon>
        <taxon>Varanoidea</taxon>
        <taxon>Varanidae</taxon>
        <taxon>Varanus</taxon>
    </lineage>
</organism>
<evidence type="ECO:0000259" key="13">
    <source>
        <dbReference type="PROSITE" id="PS50259"/>
    </source>
</evidence>
<dbReference type="Gene3D" id="3.40.50.2300">
    <property type="match status" value="2"/>
</dbReference>
<reference evidence="14" key="1">
    <citation type="submission" date="2025-08" db="UniProtKB">
        <authorList>
            <consortium name="Ensembl"/>
        </authorList>
    </citation>
    <scope>IDENTIFICATION</scope>
</reference>
<accession>A0A8D2IN11</accession>
<dbReference type="CDD" id="cd15283">
    <property type="entry name" value="7tmC_V2R_pheromone"/>
    <property type="match status" value="1"/>
</dbReference>
<dbReference type="PROSITE" id="PS00981">
    <property type="entry name" value="G_PROTEIN_RECEP_F3_3"/>
    <property type="match status" value="1"/>
</dbReference>
<keyword evidence="9" id="KW-0675">Receptor</keyword>
<dbReference type="AlphaFoldDB" id="A0A8D2IN11"/>
<keyword evidence="7" id="KW-0297">G-protein coupled receptor</keyword>
<evidence type="ECO:0000313" key="14">
    <source>
        <dbReference type="Ensembl" id="ENSVKKP00000000837.1"/>
    </source>
</evidence>
<dbReference type="InterPro" id="IPR000337">
    <property type="entry name" value="GPCR_3"/>
</dbReference>
<feature type="transmembrane region" description="Helical" evidence="12">
    <location>
        <begin position="412"/>
        <end position="432"/>
    </location>
</feature>
<evidence type="ECO:0000256" key="2">
    <source>
        <dbReference type="ARBA" id="ARBA00007242"/>
    </source>
</evidence>
<evidence type="ECO:0000256" key="5">
    <source>
        <dbReference type="ARBA" id="ARBA00022729"/>
    </source>
</evidence>
<keyword evidence="4 12" id="KW-0812">Transmembrane</keyword>
<dbReference type="PROSITE" id="PS00980">
    <property type="entry name" value="G_PROTEIN_RECEP_F3_2"/>
    <property type="match status" value="1"/>
</dbReference>
<evidence type="ECO:0000256" key="1">
    <source>
        <dbReference type="ARBA" id="ARBA00004651"/>
    </source>
</evidence>
<feature type="transmembrane region" description="Helical" evidence="12">
    <location>
        <begin position="378"/>
        <end position="400"/>
    </location>
</feature>
<dbReference type="InterPro" id="IPR017978">
    <property type="entry name" value="GPCR_3_C"/>
</dbReference>
<sequence>MTLHGAFHFSSHTRVVPGFEPFLRALHPHQPKGDVFLHEWWERAFRCEFLRSGNPFPQSRKWCTGREMQRDPRKFLFQLSMSSHSYHIYNAVYLVAHALHSLFSSKMKYSPMGKGKKFLNIRPWQVIATSRSHERNQGPLVTKPHARCVKRCSPGHRRRVPEGKPVCCYKCSHCEVGMFSTSTDAAHCSPCPQDQYPNRSHDRCIPKKIHFLFHEETLGILLVCLLLLLCLGTSAVLVTFIKYDDTPIVKANNRDLSYILLTSLLFCFLCSFLFIGQPTKITCLLRQAAFGITFSLAVSCVLAKTIMVVLVFMAIKPGSMASQLLGRPLTTSIVLVCPLIQAAICVVWLLTSPPFPHLDFHSLSGEIIVECNEGSVTFFYTVLAYMGFLALLSFLVAFLARKLPDSFNEAKFITFSMLVFCSVWVSFVPAYLSTKGKYAVAVEVFSILASGAGLLGCIFLPKCYIIVLKSSLNSKDHLIRKNYNT</sequence>
<dbReference type="Ensembl" id="ENSVKKT00000000868.1">
    <property type="protein sequence ID" value="ENSVKKP00000000837.1"/>
    <property type="gene ID" value="ENSVKKG00000000714.1"/>
</dbReference>
<feature type="transmembrane region" description="Helical" evidence="12">
    <location>
        <begin position="218"/>
        <end position="243"/>
    </location>
</feature>
<dbReference type="Proteomes" id="UP000694545">
    <property type="component" value="Unplaced"/>
</dbReference>
<dbReference type="InterPro" id="IPR028082">
    <property type="entry name" value="Peripla_BP_I"/>
</dbReference>
<name>A0A8D2IN11_VARKO</name>
<dbReference type="InterPro" id="IPR017979">
    <property type="entry name" value="GPCR_3_CS"/>
</dbReference>
<keyword evidence="3" id="KW-1003">Cell membrane</keyword>
<evidence type="ECO:0000256" key="3">
    <source>
        <dbReference type="ARBA" id="ARBA00022475"/>
    </source>
</evidence>
<comment type="subcellular location">
    <subcellularLocation>
        <location evidence="1">Cell membrane</location>
        <topology evidence="1">Multi-pass membrane protein</topology>
    </subcellularLocation>
</comment>
<keyword evidence="8 12" id="KW-0472">Membrane</keyword>
<dbReference type="Gene3D" id="2.10.50.30">
    <property type="entry name" value="GPCR, family 3, nine cysteines domain"/>
    <property type="match status" value="1"/>
</dbReference>
<evidence type="ECO:0000256" key="8">
    <source>
        <dbReference type="ARBA" id="ARBA00023136"/>
    </source>
</evidence>
<evidence type="ECO:0000313" key="15">
    <source>
        <dbReference type="Proteomes" id="UP000694545"/>
    </source>
</evidence>
<dbReference type="PRINTS" id="PR01535">
    <property type="entry name" value="VOMERONASL2R"/>
</dbReference>
<dbReference type="OMA" id="CITWLAN"/>
<keyword evidence="10" id="KW-0325">Glycoprotein</keyword>
<dbReference type="GO" id="GO:0004930">
    <property type="term" value="F:G protein-coupled receptor activity"/>
    <property type="evidence" value="ECO:0007669"/>
    <property type="project" value="UniProtKB-KW"/>
</dbReference>
<dbReference type="PANTHER" id="PTHR24061">
    <property type="entry name" value="CALCIUM-SENSING RECEPTOR-RELATED"/>
    <property type="match status" value="1"/>
</dbReference>
<dbReference type="InterPro" id="IPR004073">
    <property type="entry name" value="GPCR_3_vmron_rcpt_2"/>
</dbReference>
<feature type="transmembrane region" description="Helical" evidence="12">
    <location>
        <begin position="438"/>
        <end position="460"/>
    </location>
</feature>
<comment type="similarity">
    <text evidence="2">Belongs to the G-protein coupled receptor 3 family.</text>
</comment>
<evidence type="ECO:0000256" key="11">
    <source>
        <dbReference type="ARBA" id="ARBA00023224"/>
    </source>
</evidence>
<evidence type="ECO:0000256" key="4">
    <source>
        <dbReference type="ARBA" id="ARBA00022692"/>
    </source>
</evidence>
<dbReference type="FunFam" id="2.10.50.30:FF:000002">
    <property type="entry name" value="Vomeronasal 2 receptor, h1"/>
    <property type="match status" value="1"/>
</dbReference>
<feature type="transmembrane region" description="Helical" evidence="12">
    <location>
        <begin position="324"/>
        <end position="350"/>
    </location>
</feature>
<keyword evidence="15" id="KW-1185">Reference proteome</keyword>
<evidence type="ECO:0000256" key="7">
    <source>
        <dbReference type="ARBA" id="ARBA00023040"/>
    </source>
</evidence>
<keyword evidence="6 12" id="KW-1133">Transmembrane helix</keyword>
<evidence type="ECO:0000256" key="12">
    <source>
        <dbReference type="SAM" id="Phobius"/>
    </source>
</evidence>
<dbReference type="GO" id="GO:0005886">
    <property type="term" value="C:plasma membrane"/>
    <property type="evidence" value="ECO:0007669"/>
    <property type="project" value="UniProtKB-SubCell"/>
</dbReference>
<dbReference type="InterPro" id="IPR038550">
    <property type="entry name" value="GPCR_3_9-Cys_sf"/>
</dbReference>
<dbReference type="InterPro" id="IPR011500">
    <property type="entry name" value="GPCR_3_9-Cys_dom"/>
</dbReference>
<dbReference type="PANTHER" id="PTHR24061:SF599">
    <property type="entry name" value="G-PROTEIN COUPLED RECEPTORS FAMILY 3 PROFILE DOMAIN-CONTAINING PROTEIN"/>
    <property type="match status" value="1"/>
</dbReference>
<dbReference type="SUPFAM" id="SSF53822">
    <property type="entry name" value="Periplasmic binding protein-like I"/>
    <property type="match status" value="1"/>
</dbReference>
<dbReference type="Pfam" id="PF07562">
    <property type="entry name" value="NCD3G"/>
    <property type="match status" value="1"/>
</dbReference>
<proteinExistence type="inferred from homology"/>
<evidence type="ECO:0000256" key="10">
    <source>
        <dbReference type="ARBA" id="ARBA00023180"/>
    </source>
</evidence>
<feature type="transmembrane region" description="Helical" evidence="12">
    <location>
        <begin position="255"/>
        <end position="276"/>
    </location>
</feature>
<reference evidence="14" key="2">
    <citation type="submission" date="2025-09" db="UniProtKB">
        <authorList>
            <consortium name="Ensembl"/>
        </authorList>
    </citation>
    <scope>IDENTIFICATION</scope>
</reference>
<protein>
    <recommendedName>
        <fullName evidence="13">G-protein coupled receptors family 3 profile domain-containing protein</fullName>
    </recommendedName>
</protein>
<evidence type="ECO:0000256" key="9">
    <source>
        <dbReference type="ARBA" id="ARBA00023170"/>
    </source>
</evidence>
<keyword evidence="5" id="KW-0732">Signal</keyword>